<dbReference type="AlphaFoldDB" id="A0A4Z2FKW3"/>
<dbReference type="Proteomes" id="UP000314294">
    <property type="component" value="Unassembled WGS sequence"/>
</dbReference>
<evidence type="ECO:0000313" key="2">
    <source>
        <dbReference type="Proteomes" id="UP000314294"/>
    </source>
</evidence>
<organism evidence="1 2">
    <name type="scientific">Liparis tanakae</name>
    <name type="common">Tanaka's snailfish</name>
    <dbReference type="NCBI Taxonomy" id="230148"/>
    <lineage>
        <taxon>Eukaryota</taxon>
        <taxon>Metazoa</taxon>
        <taxon>Chordata</taxon>
        <taxon>Craniata</taxon>
        <taxon>Vertebrata</taxon>
        <taxon>Euteleostomi</taxon>
        <taxon>Actinopterygii</taxon>
        <taxon>Neopterygii</taxon>
        <taxon>Teleostei</taxon>
        <taxon>Neoteleostei</taxon>
        <taxon>Acanthomorphata</taxon>
        <taxon>Eupercaria</taxon>
        <taxon>Perciformes</taxon>
        <taxon>Cottioidei</taxon>
        <taxon>Cottales</taxon>
        <taxon>Liparidae</taxon>
        <taxon>Liparis</taxon>
    </lineage>
</organism>
<reference evidence="1 2" key="1">
    <citation type="submission" date="2019-03" db="EMBL/GenBank/DDBJ databases">
        <title>First draft genome of Liparis tanakae, snailfish: a comprehensive survey of snailfish specific genes.</title>
        <authorList>
            <person name="Kim W."/>
            <person name="Song I."/>
            <person name="Jeong J.-H."/>
            <person name="Kim D."/>
            <person name="Kim S."/>
            <person name="Ryu S."/>
            <person name="Song J.Y."/>
            <person name="Lee S.K."/>
        </authorList>
    </citation>
    <scope>NUCLEOTIDE SEQUENCE [LARGE SCALE GENOMIC DNA]</scope>
    <source>
        <tissue evidence="1">Muscle</tissue>
    </source>
</reference>
<comment type="caution">
    <text evidence="1">The sequence shown here is derived from an EMBL/GenBank/DDBJ whole genome shotgun (WGS) entry which is preliminary data.</text>
</comment>
<evidence type="ECO:0000313" key="1">
    <source>
        <dbReference type="EMBL" id="TNN41788.1"/>
    </source>
</evidence>
<name>A0A4Z2FKW3_9TELE</name>
<protein>
    <submittedName>
        <fullName evidence="1">Uncharacterized protein</fullName>
    </submittedName>
</protein>
<keyword evidence="2" id="KW-1185">Reference proteome</keyword>
<accession>A0A4Z2FKW3</accession>
<proteinExistence type="predicted"/>
<sequence>MARRRVEELTSSLPQEVESVRVSVSPRDFTSHRVHWTWLGPYPCPCYLHPSSGLDLASFPMALPPSLYLIGLLNASCMVGPM</sequence>
<gene>
    <name evidence="1" type="ORF">EYF80_048033</name>
</gene>
<dbReference type="EMBL" id="SRLO01001080">
    <property type="protein sequence ID" value="TNN41788.1"/>
    <property type="molecule type" value="Genomic_DNA"/>
</dbReference>